<proteinExistence type="predicted"/>
<accession>E9SBV7</accession>
<sequence length="111" mass="13068">MDKDKVRVIKISKEALFEFIYENFIAKQDEYLDVDKTEVSNYFDIDYENGNFIFCAIKFEDEDGNFLSMPAEINLQKLMKIIPDTTDSMLSPTSKYYKEYSKDELAELSKL</sequence>
<comment type="caution">
    <text evidence="1">The sequence shown here is derived from an EMBL/GenBank/DDBJ whole genome shotgun (WGS) entry which is preliminary data.</text>
</comment>
<reference evidence="1 2" key="1">
    <citation type="submission" date="2011-02" db="EMBL/GenBank/DDBJ databases">
        <authorList>
            <person name="Nelson K.E."/>
            <person name="Sutton G."/>
            <person name="Torralba M."/>
            <person name="Durkin S."/>
            <person name="Harkins D."/>
            <person name="Montgomery R."/>
            <person name="Ziemer C."/>
            <person name="Klaassens E."/>
            <person name="Ocuiv P."/>
            <person name="Morrison M."/>
        </authorList>
    </citation>
    <scope>NUCLEOTIDE SEQUENCE [LARGE SCALE GENOMIC DNA]</scope>
    <source>
        <strain evidence="1 2">8</strain>
    </source>
</reference>
<dbReference type="STRING" id="246199.CUS_6772"/>
<organism evidence="1 2">
    <name type="scientific">Ruminococcus albus 8</name>
    <dbReference type="NCBI Taxonomy" id="246199"/>
    <lineage>
        <taxon>Bacteria</taxon>
        <taxon>Bacillati</taxon>
        <taxon>Bacillota</taxon>
        <taxon>Clostridia</taxon>
        <taxon>Eubacteriales</taxon>
        <taxon>Oscillospiraceae</taxon>
        <taxon>Ruminococcus</taxon>
    </lineage>
</organism>
<dbReference type="eggNOG" id="COG0221">
    <property type="taxonomic scope" value="Bacteria"/>
</dbReference>
<gene>
    <name evidence="1" type="ORF">CUS_6772</name>
</gene>
<dbReference type="OrthoDB" id="2221844at2"/>
<dbReference type="Proteomes" id="UP000004259">
    <property type="component" value="Unassembled WGS sequence"/>
</dbReference>
<dbReference type="EMBL" id="ADKM02000075">
    <property type="protein sequence ID" value="EGC03171.1"/>
    <property type="molecule type" value="Genomic_DNA"/>
</dbReference>
<dbReference type="RefSeq" id="WP_002849326.1">
    <property type="nucleotide sequence ID" value="NZ_ADKM02000075.1"/>
</dbReference>
<evidence type="ECO:0000313" key="2">
    <source>
        <dbReference type="Proteomes" id="UP000004259"/>
    </source>
</evidence>
<dbReference type="AlphaFoldDB" id="E9SBV7"/>
<keyword evidence="2" id="KW-1185">Reference proteome</keyword>
<protein>
    <submittedName>
        <fullName evidence="1">Uncharacterized protein</fullName>
    </submittedName>
</protein>
<evidence type="ECO:0000313" key="1">
    <source>
        <dbReference type="EMBL" id="EGC03171.1"/>
    </source>
</evidence>
<name>E9SBV7_RUMAL</name>